<organism evidence="1 2">
    <name type="scientific">Glutamicibacter nicotianae</name>
    <name type="common">Arthrobacter nicotianae</name>
    <dbReference type="NCBI Taxonomy" id="37929"/>
    <lineage>
        <taxon>Bacteria</taxon>
        <taxon>Bacillati</taxon>
        <taxon>Actinomycetota</taxon>
        <taxon>Actinomycetes</taxon>
        <taxon>Micrococcales</taxon>
        <taxon>Micrococcaceae</taxon>
        <taxon>Glutamicibacter</taxon>
    </lineage>
</organism>
<comment type="caution">
    <text evidence="1">The sequence shown here is derived from an EMBL/GenBank/DDBJ whole genome shotgun (WGS) entry which is preliminary data.</text>
</comment>
<sequence length="78" mass="8948">MAQGHHFIGRAEHEFARVQDEWLIGVDLDQAGELVLLHRRVDVRILVVVEKPEEPVKSNIHGRGLDHRRLEGLQPDLT</sequence>
<accession>A0ABQ0RNK8</accession>
<name>A0ABQ0RNK8_GLUNI</name>
<evidence type="ECO:0000313" key="1">
    <source>
        <dbReference type="EMBL" id="GEC13401.1"/>
    </source>
</evidence>
<keyword evidence="2" id="KW-1185">Reference proteome</keyword>
<gene>
    <name evidence="1" type="ORF">ANI01nite_26040</name>
</gene>
<proteinExistence type="predicted"/>
<dbReference type="EMBL" id="BJNE01000013">
    <property type="protein sequence ID" value="GEC13401.1"/>
    <property type="molecule type" value="Genomic_DNA"/>
</dbReference>
<reference evidence="1 2" key="1">
    <citation type="submission" date="2019-06" db="EMBL/GenBank/DDBJ databases">
        <title>Whole genome shotgun sequence of Glutamicibacter nicotianae NBRC 14234.</title>
        <authorList>
            <person name="Hosoyama A."/>
            <person name="Uohara A."/>
            <person name="Ohji S."/>
            <person name="Ichikawa N."/>
        </authorList>
    </citation>
    <scope>NUCLEOTIDE SEQUENCE [LARGE SCALE GENOMIC DNA]</scope>
    <source>
        <strain evidence="1 2">NBRC 14234</strain>
    </source>
</reference>
<dbReference type="Proteomes" id="UP000316242">
    <property type="component" value="Unassembled WGS sequence"/>
</dbReference>
<evidence type="ECO:0000313" key="2">
    <source>
        <dbReference type="Proteomes" id="UP000316242"/>
    </source>
</evidence>
<protein>
    <submittedName>
        <fullName evidence="1">Uncharacterized protein</fullName>
    </submittedName>
</protein>